<accession>A0A0C2YUM4</accession>
<evidence type="ECO:0000313" key="2">
    <source>
        <dbReference type="EMBL" id="KIM53353.1"/>
    </source>
</evidence>
<dbReference type="AlphaFoldDB" id="A0A0C2YUM4"/>
<evidence type="ECO:0008006" key="4">
    <source>
        <dbReference type="Google" id="ProtNLM"/>
    </source>
</evidence>
<dbReference type="EMBL" id="KN822183">
    <property type="protein sequence ID" value="KIM53353.1"/>
    <property type="molecule type" value="Genomic_DNA"/>
</dbReference>
<name>A0A0C2YUM4_9AGAM</name>
<dbReference type="Proteomes" id="UP000053989">
    <property type="component" value="Unassembled WGS sequence"/>
</dbReference>
<protein>
    <recommendedName>
        <fullName evidence="4">Carbohydrate-binding module family 50 protein</fullName>
    </recommendedName>
</protein>
<evidence type="ECO:0000256" key="1">
    <source>
        <dbReference type="SAM" id="MobiDB-lite"/>
    </source>
</evidence>
<feature type="region of interest" description="Disordered" evidence="1">
    <location>
        <begin position="51"/>
        <end position="87"/>
    </location>
</feature>
<dbReference type="HOGENOM" id="CLU_113835_0_0_1"/>
<sequence>MGRWTQYDEDSYRLPEGMKRIGYDADTQQYLFSDTSGRHYQNAPGERYGVLRPASECPIPRPPRRSATVSEYRNPPLSEKPSKKLARAKTFNDVLKSSSITSAPPSPASERDFSPEVGKVMKYAMSTSQRVFATVKRRCTMNIGKRRVASQG</sequence>
<evidence type="ECO:0000313" key="3">
    <source>
        <dbReference type="Proteomes" id="UP000053989"/>
    </source>
</evidence>
<proteinExistence type="predicted"/>
<organism evidence="2 3">
    <name type="scientific">Scleroderma citrinum Foug A</name>
    <dbReference type="NCBI Taxonomy" id="1036808"/>
    <lineage>
        <taxon>Eukaryota</taxon>
        <taxon>Fungi</taxon>
        <taxon>Dikarya</taxon>
        <taxon>Basidiomycota</taxon>
        <taxon>Agaricomycotina</taxon>
        <taxon>Agaricomycetes</taxon>
        <taxon>Agaricomycetidae</taxon>
        <taxon>Boletales</taxon>
        <taxon>Sclerodermatineae</taxon>
        <taxon>Sclerodermataceae</taxon>
        <taxon>Scleroderma</taxon>
    </lineage>
</organism>
<reference evidence="3" key="2">
    <citation type="submission" date="2015-01" db="EMBL/GenBank/DDBJ databases">
        <title>Evolutionary Origins and Diversification of the Mycorrhizal Mutualists.</title>
        <authorList>
            <consortium name="DOE Joint Genome Institute"/>
            <consortium name="Mycorrhizal Genomics Consortium"/>
            <person name="Kohler A."/>
            <person name="Kuo A."/>
            <person name="Nagy L.G."/>
            <person name="Floudas D."/>
            <person name="Copeland A."/>
            <person name="Barry K.W."/>
            <person name="Cichocki N."/>
            <person name="Veneault-Fourrey C."/>
            <person name="LaButti K."/>
            <person name="Lindquist E.A."/>
            <person name="Lipzen A."/>
            <person name="Lundell T."/>
            <person name="Morin E."/>
            <person name="Murat C."/>
            <person name="Riley R."/>
            <person name="Ohm R."/>
            <person name="Sun H."/>
            <person name="Tunlid A."/>
            <person name="Henrissat B."/>
            <person name="Grigoriev I.V."/>
            <person name="Hibbett D.S."/>
            <person name="Martin F."/>
        </authorList>
    </citation>
    <scope>NUCLEOTIDE SEQUENCE [LARGE SCALE GENOMIC DNA]</scope>
    <source>
        <strain evidence="3">Foug A</strain>
    </source>
</reference>
<reference evidence="2 3" key="1">
    <citation type="submission" date="2014-04" db="EMBL/GenBank/DDBJ databases">
        <authorList>
            <consortium name="DOE Joint Genome Institute"/>
            <person name="Kuo A."/>
            <person name="Kohler A."/>
            <person name="Nagy L.G."/>
            <person name="Floudas D."/>
            <person name="Copeland A."/>
            <person name="Barry K.W."/>
            <person name="Cichocki N."/>
            <person name="Veneault-Fourrey C."/>
            <person name="LaButti K."/>
            <person name="Lindquist E.A."/>
            <person name="Lipzen A."/>
            <person name="Lundell T."/>
            <person name="Morin E."/>
            <person name="Murat C."/>
            <person name="Sun H."/>
            <person name="Tunlid A."/>
            <person name="Henrissat B."/>
            <person name="Grigoriev I.V."/>
            <person name="Hibbett D.S."/>
            <person name="Martin F."/>
            <person name="Nordberg H.P."/>
            <person name="Cantor M.N."/>
            <person name="Hua S.X."/>
        </authorList>
    </citation>
    <scope>NUCLEOTIDE SEQUENCE [LARGE SCALE GENOMIC DNA]</scope>
    <source>
        <strain evidence="2 3">Foug A</strain>
    </source>
</reference>
<dbReference type="OrthoDB" id="2107166at2759"/>
<gene>
    <name evidence="2" type="ORF">SCLCIDRAFT_1222898</name>
</gene>
<keyword evidence="3" id="KW-1185">Reference proteome</keyword>
<dbReference type="InParanoid" id="A0A0C2YUM4"/>